<dbReference type="InterPro" id="IPR036388">
    <property type="entry name" value="WH-like_DNA-bd_sf"/>
</dbReference>
<dbReference type="PROSITE" id="PS50017">
    <property type="entry name" value="DEATH_DOMAIN"/>
    <property type="match status" value="1"/>
</dbReference>
<dbReference type="OMA" id="YHDLGTI"/>
<evidence type="ECO:0000313" key="9">
    <source>
        <dbReference type="Proteomes" id="UP000001593"/>
    </source>
</evidence>
<dbReference type="GO" id="GO:1902533">
    <property type="term" value="P:positive regulation of intracellular signal transduction"/>
    <property type="evidence" value="ECO:0007669"/>
    <property type="project" value="UniProtKB-ARBA"/>
</dbReference>
<dbReference type="SUPFAM" id="SSF52200">
    <property type="entry name" value="Toll/Interleukin receptor TIR domain"/>
    <property type="match status" value="1"/>
</dbReference>
<evidence type="ECO:0000256" key="3">
    <source>
        <dbReference type="PROSITE-ProRule" id="PRU00192"/>
    </source>
</evidence>
<feature type="compositionally biased region" description="Basic and acidic residues" evidence="4">
    <location>
        <begin position="595"/>
        <end position="614"/>
    </location>
</feature>
<dbReference type="FunFam" id="1.10.10.10:FF:001258">
    <property type="entry name" value="Predicted protein"/>
    <property type="match status" value="1"/>
</dbReference>
<dbReference type="InterPro" id="IPR011029">
    <property type="entry name" value="DEATH-like_dom_sf"/>
</dbReference>
<keyword evidence="2 3" id="KW-0728">SH3 domain</keyword>
<gene>
    <name evidence="8" type="ORF">NEMVEDRAFT_v1g199564</name>
</gene>
<dbReference type="PANTHER" id="PTHR47508:SF1">
    <property type="entry name" value="NON-SPECIFIC SERINE_THREONINE PROTEIN KINASE"/>
    <property type="match status" value="1"/>
</dbReference>
<dbReference type="Pfam" id="PF07714">
    <property type="entry name" value="PK_Tyr_Ser-Thr"/>
    <property type="match status" value="1"/>
</dbReference>
<dbReference type="PANTHER" id="PTHR47508">
    <property type="entry name" value="SAM DOMAIN-CONTAINING PROTEIN-RELATED"/>
    <property type="match status" value="1"/>
</dbReference>
<dbReference type="PhylomeDB" id="A7RN39"/>
<dbReference type="FunFam" id="1.10.510.10:FF:002754">
    <property type="entry name" value="Predicted protein"/>
    <property type="match status" value="1"/>
</dbReference>
<dbReference type="FunFam" id="3.40.50.10140:FF:000052">
    <property type="entry name" value="Predicted protein"/>
    <property type="match status" value="1"/>
</dbReference>
<evidence type="ECO:0000259" key="6">
    <source>
        <dbReference type="PROSITE" id="PS50011"/>
    </source>
</evidence>
<name>A7RN39_NEMVE</name>
<organism evidence="8 9">
    <name type="scientific">Nematostella vectensis</name>
    <name type="common">Starlet sea anemone</name>
    <dbReference type="NCBI Taxonomy" id="45351"/>
    <lineage>
        <taxon>Eukaryota</taxon>
        <taxon>Metazoa</taxon>
        <taxon>Cnidaria</taxon>
        <taxon>Anthozoa</taxon>
        <taxon>Hexacorallia</taxon>
        <taxon>Actiniaria</taxon>
        <taxon>Edwardsiidae</taxon>
        <taxon>Nematostella</taxon>
    </lineage>
</organism>
<dbReference type="InterPro" id="IPR001452">
    <property type="entry name" value="SH3_domain"/>
</dbReference>
<feature type="domain" description="SH3" evidence="5">
    <location>
        <begin position="369"/>
        <end position="437"/>
    </location>
</feature>
<dbReference type="SUPFAM" id="SSF56112">
    <property type="entry name" value="Protein kinase-like (PK-like)"/>
    <property type="match status" value="1"/>
</dbReference>
<reference evidence="8 9" key="1">
    <citation type="journal article" date="2007" name="Science">
        <title>Sea anemone genome reveals ancestral eumetazoan gene repertoire and genomic organization.</title>
        <authorList>
            <person name="Putnam N.H."/>
            <person name="Srivastava M."/>
            <person name="Hellsten U."/>
            <person name="Dirks B."/>
            <person name="Chapman J."/>
            <person name="Salamov A."/>
            <person name="Terry A."/>
            <person name="Shapiro H."/>
            <person name="Lindquist E."/>
            <person name="Kapitonov V.V."/>
            <person name="Jurka J."/>
            <person name="Genikhovich G."/>
            <person name="Grigoriev I.V."/>
            <person name="Lucas S.M."/>
            <person name="Steele R.E."/>
            <person name="Finnerty J.R."/>
            <person name="Technau U."/>
            <person name="Martindale M.Q."/>
            <person name="Rokhsar D.S."/>
        </authorList>
    </citation>
    <scope>NUCLEOTIDE SEQUENCE [LARGE SCALE GENOMIC DNA]</scope>
    <source>
        <strain evidence="9">CH2 X CH6</strain>
    </source>
</reference>
<dbReference type="InterPro" id="IPR036028">
    <property type="entry name" value="SH3-like_dom_sf"/>
</dbReference>
<protein>
    <submittedName>
        <fullName evidence="8">Uncharacterized protein</fullName>
    </submittedName>
</protein>
<dbReference type="GO" id="GO:0004672">
    <property type="term" value="F:protein kinase activity"/>
    <property type="evidence" value="ECO:0007669"/>
    <property type="project" value="InterPro"/>
</dbReference>
<feature type="domain" description="Protein kinase" evidence="6">
    <location>
        <begin position="124"/>
        <end position="484"/>
    </location>
</feature>
<dbReference type="InterPro" id="IPR035897">
    <property type="entry name" value="Toll_tir_struct_dom_sf"/>
</dbReference>
<dbReference type="Gene3D" id="1.10.510.10">
    <property type="entry name" value="Transferase(Phosphotransferase) domain 1"/>
    <property type="match status" value="1"/>
</dbReference>
<dbReference type="InterPro" id="IPR000488">
    <property type="entry name" value="Death_dom"/>
</dbReference>
<dbReference type="GO" id="GO:0005524">
    <property type="term" value="F:ATP binding"/>
    <property type="evidence" value="ECO:0007669"/>
    <property type="project" value="InterPro"/>
</dbReference>
<keyword evidence="9" id="KW-1185">Reference proteome</keyword>
<accession>A7RN39</accession>
<dbReference type="SUPFAM" id="SSF47986">
    <property type="entry name" value="DEATH domain"/>
    <property type="match status" value="1"/>
</dbReference>
<dbReference type="Gene3D" id="1.10.533.10">
    <property type="entry name" value="Death Domain, Fas"/>
    <property type="match status" value="1"/>
</dbReference>
<dbReference type="Gene3D" id="3.40.50.10140">
    <property type="entry name" value="Toll/interleukin-1 receptor homology (TIR) domain"/>
    <property type="match status" value="1"/>
</dbReference>
<dbReference type="InterPro" id="IPR027417">
    <property type="entry name" value="P-loop_NTPase"/>
</dbReference>
<feature type="region of interest" description="Disordered" evidence="4">
    <location>
        <begin position="437"/>
        <end position="465"/>
    </location>
</feature>
<dbReference type="EMBL" id="DS469522">
    <property type="protein sequence ID" value="EDO47001.1"/>
    <property type="molecule type" value="Genomic_DNA"/>
</dbReference>
<dbReference type="SMART" id="SM00005">
    <property type="entry name" value="DEATH"/>
    <property type="match status" value="1"/>
</dbReference>
<dbReference type="Proteomes" id="UP000001593">
    <property type="component" value="Unassembled WGS sequence"/>
</dbReference>
<dbReference type="Pfam" id="PF00531">
    <property type="entry name" value="Death"/>
    <property type="match status" value="1"/>
</dbReference>
<evidence type="ECO:0000256" key="1">
    <source>
        <dbReference type="ARBA" id="ARBA00008171"/>
    </source>
</evidence>
<feature type="domain" description="Death" evidence="7">
    <location>
        <begin position="1256"/>
        <end position="1331"/>
    </location>
</feature>
<dbReference type="InterPro" id="IPR001245">
    <property type="entry name" value="Ser-Thr/Tyr_kinase_cat_dom"/>
</dbReference>
<dbReference type="CDD" id="cd01670">
    <property type="entry name" value="Death"/>
    <property type="match status" value="1"/>
</dbReference>
<dbReference type="GO" id="GO:0031349">
    <property type="term" value="P:positive regulation of defense response"/>
    <property type="evidence" value="ECO:0007669"/>
    <property type="project" value="UniProtKB-ARBA"/>
</dbReference>
<dbReference type="GO" id="GO:0007165">
    <property type="term" value="P:signal transduction"/>
    <property type="evidence" value="ECO:0007669"/>
    <property type="project" value="InterPro"/>
</dbReference>
<dbReference type="PROSITE" id="PS50011">
    <property type="entry name" value="PROTEIN_KINASE_DOM"/>
    <property type="match status" value="1"/>
</dbReference>
<dbReference type="InterPro" id="IPR011009">
    <property type="entry name" value="Kinase-like_dom_sf"/>
</dbReference>
<dbReference type="Gene3D" id="1.10.10.10">
    <property type="entry name" value="Winged helix-like DNA-binding domain superfamily/Winged helix DNA-binding domain"/>
    <property type="match status" value="1"/>
</dbReference>
<feature type="compositionally biased region" description="Basic and acidic residues" evidence="4">
    <location>
        <begin position="575"/>
        <end position="587"/>
    </location>
</feature>
<feature type="region of interest" description="Disordered" evidence="4">
    <location>
        <begin position="575"/>
        <end position="648"/>
    </location>
</feature>
<dbReference type="InterPro" id="IPR000157">
    <property type="entry name" value="TIR_dom"/>
</dbReference>
<dbReference type="HOGENOM" id="CLU_258303_0_0_1"/>
<dbReference type="InParanoid" id="A7RN39"/>
<evidence type="ECO:0000259" key="5">
    <source>
        <dbReference type="PROSITE" id="PS50002"/>
    </source>
</evidence>
<dbReference type="PROSITE" id="PS50002">
    <property type="entry name" value="SH3"/>
    <property type="match status" value="1"/>
</dbReference>
<dbReference type="SUPFAM" id="SSF50044">
    <property type="entry name" value="SH3-domain"/>
    <property type="match status" value="1"/>
</dbReference>
<sequence>MEKGRKGLLEKLTGALRHEETHDKESIEMNDYDRLYLSLAEKGLQESFTSLVYTHDVHSINDLERMDTKKIQSRTPWQSAELFAAALKNAKSLDFNKLAMNIGKVDYEAKLKEDGIPIISLKDLSITQRIGRGPYSGIVNEATWAKPNREKMKVCLRFATSTRQSQNFLHEAKMLTKLKHDNIIKLHGVVVFGAFVESIGLVLELCPHGNIIEGSEILTVHSLCKILPQAVSVLQYIASKNLIHFGLSDAAVFLFAKDKIKISAFWGCHPQEKVASISPAQIPWLGNSTIRNKADMVAWFAYFAERVCHVIQKSKIVNAVQRKESAGKTYFSLVCPEVMYTLLDRCSKASHKLGRPSLEEIMAFVTSKSFPPIVQMTGSYTSTAAGDLSFDNGEQVLLISKNCTSKSHKSGEDLWFGEKEDGQLGLFDSSMATILNPEVGPTSELSQQSVPVADGDERPPSEELSGQVPVEITARGPEAEHAYRKALLEGKVQVYRGRIMLIGQDRAGKTSLKKSLLGLPFDPREVSTEGIEVDPSTFEVDIDQVKNWRPTSRKALASEFADDIARIMVDELTRKEPEEKQQHDDLHQSQQSLPGHEHSSHDEQTKLNQDDSGSRSDTPPLPNDVAEEQNETTFSCEASASKELSAEEPEVSLDNLQIKIQDAIPEDVTNLVIQYLQNLDINQEYPASRETVVSIWDFAGQHLYYASHPVFLSPRAVYLLVYNLKKDLNAEAEPCVRQGVYDVLLENPDRQTNLDGILSWLVSIHSIQRGDEDGDSDVVKDEGKTDQKLPYLRPPVIIVGTHEDMAFEDPKKMEMHIKKSLQGKSYQQHVVKPFVVVNNTLSSGDKGVQLLQKTIGEVLRTEPYMGEDVPVRWFNFEKVVETLVQGKTYHLALTDLERIVNEVCFIDDSREISAMLNFYHDLGVIVMHGGTVVLQAQWLIDLFRRLITIRPFDEQNALFAEYWAELEENGILHMALAEHVFSEVVASGHSQEDILAMMEHYGLIARFNIIGGSDSKRYFVPAQLSSSPEGIVDVTPSPGDACALYVHFQDGFVPHGLYTMLISKFISWISSGECKNEPNLYRNVSRFIIGAEADYELIIVCRKSYIKIVLQSIATDCDDEEAATVSRSPVSRSPAPVIRAFIEQTLQDMSLECPWLRNMRYQFCVMCPSCIAGPKPCQKHRVASCADDDCIHLLPINSGRVLICKKSYGKGSRPKAHGLEDWYQIEVVSQEVHVFIALLVKTSSEPLPKSGSSIVSRDTLMLLAREIGPAWKALGRALLLDNAELDQIEADEKQLYEQSFLVLRRWHEINASAATLDNLGRALVKVGRGDLGRKHCGDALQGAEACAQDSTDSAKAPSPVASPSSSPPVFLSYQWDMQETALELGRQLREAGIECWMDVGQMGGGDSLYASIDAGVRGAKVMLCCVTSRYCASENCQCEATLGGLLKKPIIPLLFEEIPWPPAGQLGPVFAKLLYIDMTQCSENIPSQKFQELVQRIEKYCSK</sequence>
<dbReference type="InterPro" id="IPR000719">
    <property type="entry name" value="Prot_kinase_dom"/>
</dbReference>
<proteinExistence type="inferred from homology"/>
<evidence type="ECO:0000259" key="7">
    <source>
        <dbReference type="PROSITE" id="PS50017"/>
    </source>
</evidence>
<dbReference type="Pfam" id="PF08477">
    <property type="entry name" value="Roc"/>
    <property type="match status" value="1"/>
</dbReference>
<dbReference type="STRING" id="45351.A7RN39"/>
<dbReference type="eggNOG" id="KOG0199">
    <property type="taxonomic scope" value="Eukaryota"/>
</dbReference>
<dbReference type="SUPFAM" id="SSF52540">
    <property type="entry name" value="P-loop containing nucleoside triphosphate hydrolases"/>
    <property type="match status" value="1"/>
</dbReference>
<evidence type="ECO:0000256" key="4">
    <source>
        <dbReference type="SAM" id="MobiDB-lite"/>
    </source>
</evidence>
<comment type="similarity">
    <text evidence="1">Belongs to the protein kinase superfamily. TKL Ser/Thr protein kinase family. ROCO subfamily.</text>
</comment>
<dbReference type="Gene3D" id="3.40.50.300">
    <property type="entry name" value="P-loop containing nucleotide triphosphate hydrolases"/>
    <property type="match status" value="1"/>
</dbReference>
<dbReference type="Pfam" id="PF13676">
    <property type="entry name" value="TIR_2"/>
    <property type="match status" value="1"/>
</dbReference>
<evidence type="ECO:0000256" key="2">
    <source>
        <dbReference type="ARBA" id="ARBA00022443"/>
    </source>
</evidence>
<evidence type="ECO:0000313" key="8">
    <source>
        <dbReference type="EMBL" id="EDO47001.1"/>
    </source>
</evidence>